<protein>
    <submittedName>
        <fullName evidence="2">Uncharacterized protein</fullName>
    </submittedName>
</protein>
<reference evidence="2" key="1">
    <citation type="journal article" date="2023" name="Science">
        <title>Genome structures resolve the early diversification of teleost fishes.</title>
        <authorList>
            <person name="Parey E."/>
            <person name="Louis A."/>
            <person name="Montfort J."/>
            <person name="Bouchez O."/>
            <person name="Roques C."/>
            <person name="Iampietro C."/>
            <person name="Lluch J."/>
            <person name="Castinel A."/>
            <person name="Donnadieu C."/>
            <person name="Desvignes T."/>
            <person name="Floi Bucao C."/>
            <person name="Jouanno E."/>
            <person name="Wen M."/>
            <person name="Mejri S."/>
            <person name="Dirks R."/>
            <person name="Jansen H."/>
            <person name="Henkel C."/>
            <person name="Chen W.J."/>
            <person name="Zahm M."/>
            <person name="Cabau C."/>
            <person name="Klopp C."/>
            <person name="Thompson A.W."/>
            <person name="Robinson-Rechavi M."/>
            <person name="Braasch I."/>
            <person name="Lecointre G."/>
            <person name="Bobe J."/>
            <person name="Postlethwait J.H."/>
            <person name="Berthelot C."/>
            <person name="Roest Crollius H."/>
            <person name="Guiguen Y."/>
        </authorList>
    </citation>
    <scope>NUCLEOTIDE SEQUENCE</scope>
    <source>
        <strain evidence="2">Concon-B</strain>
    </source>
</reference>
<accession>A0A9Q1E230</accession>
<comment type="caution">
    <text evidence="2">The sequence shown here is derived from an EMBL/GenBank/DDBJ whole genome shotgun (WGS) entry which is preliminary data.</text>
</comment>
<dbReference type="AlphaFoldDB" id="A0A9Q1E230"/>
<feature type="compositionally biased region" description="Polar residues" evidence="1">
    <location>
        <begin position="23"/>
        <end position="35"/>
    </location>
</feature>
<name>A0A9Q1E230_CONCO</name>
<keyword evidence="3" id="KW-1185">Reference proteome</keyword>
<evidence type="ECO:0000313" key="3">
    <source>
        <dbReference type="Proteomes" id="UP001152803"/>
    </source>
</evidence>
<organism evidence="2 3">
    <name type="scientific">Conger conger</name>
    <name type="common">Conger eel</name>
    <name type="synonym">Muraena conger</name>
    <dbReference type="NCBI Taxonomy" id="82655"/>
    <lineage>
        <taxon>Eukaryota</taxon>
        <taxon>Metazoa</taxon>
        <taxon>Chordata</taxon>
        <taxon>Craniata</taxon>
        <taxon>Vertebrata</taxon>
        <taxon>Euteleostomi</taxon>
        <taxon>Actinopterygii</taxon>
        <taxon>Neopterygii</taxon>
        <taxon>Teleostei</taxon>
        <taxon>Anguilliformes</taxon>
        <taxon>Congridae</taxon>
        <taxon>Conger</taxon>
    </lineage>
</organism>
<gene>
    <name evidence="2" type="ORF">COCON_G00008560</name>
</gene>
<sequence>MNTVQNPLQPKPRSLPDPGCRTLTPSHSCGRQQDMGSGPFPAQRSGCVISRVHKYSPQHWLNIIDKEDGDIAFVSD</sequence>
<feature type="region of interest" description="Disordered" evidence="1">
    <location>
        <begin position="1"/>
        <end position="42"/>
    </location>
</feature>
<evidence type="ECO:0000313" key="2">
    <source>
        <dbReference type="EMBL" id="KAJ8288197.1"/>
    </source>
</evidence>
<proteinExistence type="predicted"/>
<dbReference type="EMBL" id="JAFJMO010000001">
    <property type="protein sequence ID" value="KAJ8288197.1"/>
    <property type="molecule type" value="Genomic_DNA"/>
</dbReference>
<evidence type="ECO:0000256" key="1">
    <source>
        <dbReference type="SAM" id="MobiDB-lite"/>
    </source>
</evidence>
<dbReference type="OrthoDB" id="10428018at2759"/>
<dbReference type="Proteomes" id="UP001152803">
    <property type="component" value="Unassembled WGS sequence"/>
</dbReference>